<proteinExistence type="predicted"/>
<feature type="domain" description="Enoyl reductase (ER)" evidence="1">
    <location>
        <begin position="10"/>
        <end position="317"/>
    </location>
</feature>
<dbReference type="InterPro" id="IPR052733">
    <property type="entry name" value="Chloroplast_QOR"/>
</dbReference>
<organism evidence="2 3">
    <name type="scientific">Cryptosporangium japonicum</name>
    <dbReference type="NCBI Taxonomy" id="80872"/>
    <lineage>
        <taxon>Bacteria</taxon>
        <taxon>Bacillati</taxon>
        <taxon>Actinomycetota</taxon>
        <taxon>Actinomycetes</taxon>
        <taxon>Cryptosporangiales</taxon>
        <taxon>Cryptosporangiaceae</taxon>
        <taxon>Cryptosporangium</taxon>
    </lineage>
</organism>
<dbReference type="SUPFAM" id="SSF50129">
    <property type="entry name" value="GroES-like"/>
    <property type="match status" value="1"/>
</dbReference>
<dbReference type="InterPro" id="IPR036291">
    <property type="entry name" value="NAD(P)-bd_dom_sf"/>
</dbReference>
<dbReference type="InterPro" id="IPR011032">
    <property type="entry name" value="GroES-like_sf"/>
</dbReference>
<protein>
    <submittedName>
        <fullName evidence="2">NADP-dependent oxidoreductase</fullName>
    </submittedName>
</protein>
<sequence>MKAVAAPDYGPPETYVVADVPVPVAGAGQIQVRIAAASINPADVRLPSGAYRDVAPLVFPHVVGNDFAGTVTAVGPGVSAYRVGDEVFGQSVPRALRAMVGSTRPSLGTGSLAEYAVFEADTPLITHRPAALAVDDAAAVPTVGLTVLALLGAAAVRPGETVLVVGATGGVGTALIPLLAAAGARVVATATPADAALLRSLGADTTIGYAETGYPSGVDLAVNLTRPGDDLHPIAGAVRTGGRLLTITEPVAETLRHDLDARFVLDLDATFGGMREVADLVVSGALPVTIGRRYDLDGGPRACVDFARRHTTGKLVVSIFRTAPHA</sequence>
<keyword evidence="3" id="KW-1185">Reference proteome</keyword>
<dbReference type="Proteomes" id="UP001500967">
    <property type="component" value="Unassembled WGS sequence"/>
</dbReference>
<dbReference type="PANTHER" id="PTHR44013:SF1">
    <property type="entry name" value="ZINC-TYPE ALCOHOL DEHYDROGENASE-LIKE PROTEIN C16A3.02C"/>
    <property type="match status" value="1"/>
</dbReference>
<evidence type="ECO:0000313" key="3">
    <source>
        <dbReference type="Proteomes" id="UP001500967"/>
    </source>
</evidence>
<evidence type="ECO:0000259" key="1">
    <source>
        <dbReference type="SMART" id="SM00829"/>
    </source>
</evidence>
<comment type="caution">
    <text evidence="2">The sequence shown here is derived from an EMBL/GenBank/DDBJ whole genome shotgun (WGS) entry which is preliminary data.</text>
</comment>
<dbReference type="InterPro" id="IPR013154">
    <property type="entry name" value="ADH-like_N"/>
</dbReference>
<dbReference type="PANTHER" id="PTHR44013">
    <property type="entry name" value="ZINC-TYPE ALCOHOL DEHYDROGENASE-LIKE PROTEIN C16A3.02C"/>
    <property type="match status" value="1"/>
</dbReference>
<dbReference type="CDD" id="cd05289">
    <property type="entry name" value="MDR_like_2"/>
    <property type="match status" value="1"/>
</dbReference>
<dbReference type="SUPFAM" id="SSF51735">
    <property type="entry name" value="NAD(P)-binding Rossmann-fold domains"/>
    <property type="match status" value="1"/>
</dbReference>
<dbReference type="RefSeq" id="WP_344650693.1">
    <property type="nucleotide sequence ID" value="NZ_BAAAGX010000016.1"/>
</dbReference>
<accession>A0ABN0UKA5</accession>
<reference evidence="2 3" key="1">
    <citation type="journal article" date="2019" name="Int. J. Syst. Evol. Microbiol.">
        <title>The Global Catalogue of Microorganisms (GCM) 10K type strain sequencing project: providing services to taxonomists for standard genome sequencing and annotation.</title>
        <authorList>
            <consortium name="The Broad Institute Genomics Platform"/>
            <consortium name="The Broad Institute Genome Sequencing Center for Infectious Disease"/>
            <person name="Wu L."/>
            <person name="Ma J."/>
        </authorList>
    </citation>
    <scope>NUCLEOTIDE SEQUENCE [LARGE SCALE GENOMIC DNA]</scope>
    <source>
        <strain evidence="2 3">JCM 10425</strain>
    </source>
</reference>
<dbReference type="Pfam" id="PF13602">
    <property type="entry name" value="ADH_zinc_N_2"/>
    <property type="match status" value="1"/>
</dbReference>
<gene>
    <name evidence="2" type="ORF">GCM10009539_43350</name>
</gene>
<dbReference type="EMBL" id="BAAAGX010000016">
    <property type="protein sequence ID" value="GAA0253465.1"/>
    <property type="molecule type" value="Genomic_DNA"/>
</dbReference>
<name>A0ABN0UKA5_9ACTN</name>
<dbReference type="Pfam" id="PF08240">
    <property type="entry name" value="ADH_N"/>
    <property type="match status" value="1"/>
</dbReference>
<dbReference type="Gene3D" id="3.40.50.720">
    <property type="entry name" value="NAD(P)-binding Rossmann-like Domain"/>
    <property type="match status" value="1"/>
</dbReference>
<dbReference type="InterPro" id="IPR020843">
    <property type="entry name" value="ER"/>
</dbReference>
<dbReference type="Gene3D" id="3.90.180.10">
    <property type="entry name" value="Medium-chain alcohol dehydrogenases, catalytic domain"/>
    <property type="match status" value="1"/>
</dbReference>
<dbReference type="SMART" id="SM00829">
    <property type="entry name" value="PKS_ER"/>
    <property type="match status" value="1"/>
</dbReference>
<evidence type="ECO:0000313" key="2">
    <source>
        <dbReference type="EMBL" id="GAA0253465.1"/>
    </source>
</evidence>